<gene>
    <name evidence="2" type="ORF">NSK_003704</name>
</gene>
<evidence type="ECO:0000313" key="2">
    <source>
        <dbReference type="EMBL" id="TFJ85281.1"/>
    </source>
</evidence>
<proteinExistence type="predicted"/>
<feature type="compositionally biased region" description="Basic and acidic residues" evidence="1">
    <location>
        <begin position="201"/>
        <end position="218"/>
    </location>
</feature>
<dbReference type="GO" id="GO:0000172">
    <property type="term" value="C:ribonuclease MRP complex"/>
    <property type="evidence" value="ECO:0007669"/>
    <property type="project" value="InterPro"/>
</dbReference>
<organism evidence="2 3">
    <name type="scientific">Nannochloropsis salina CCMP1776</name>
    <dbReference type="NCBI Taxonomy" id="1027361"/>
    <lineage>
        <taxon>Eukaryota</taxon>
        <taxon>Sar</taxon>
        <taxon>Stramenopiles</taxon>
        <taxon>Ochrophyta</taxon>
        <taxon>Eustigmatophyceae</taxon>
        <taxon>Eustigmatales</taxon>
        <taxon>Monodopsidaceae</taxon>
        <taxon>Microchloropsis</taxon>
        <taxon>Microchloropsis salina</taxon>
    </lineage>
</organism>
<evidence type="ECO:0000256" key="1">
    <source>
        <dbReference type="SAM" id="MobiDB-lite"/>
    </source>
</evidence>
<evidence type="ECO:0000313" key="3">
    <source>
        <dbReference type="Proteomes" id="UP000355283"/>
    </source>
</evidence>
<dbReference type="AlphaFoldDB" id="A0A4D9D0S8"/>
<dbReference type="PANTHER" id="PTHR22731">
    <property type="entry name" value="RIBONUCLEASES P/MRP PROTEIN SUBUNIT POP1"/>
    <property type="match status" value="1"/>
</dbReference>
<accession>A0A4D9D0S8</accession>
<dbReference type="Proteomes" id="UP000355283">
    <property type="component" value="Unassembled WGS sequence"/>
</dbReference>
<dbReference type="PANTHER" id="PTHR22731:SF3">
    <property type="entry name" value="RIBONUCLEASES P_MRP PROTEIN SUBUNIT POP1"/>
    <property type="match status" value="1"/>
</dbReference>
<dbReference type="GO" id="GO:0001682">
    <property type="term" value="P:tRNA 5'-leader removal"/>
    <property type="evidence" value="ECO:0007669"/>
    <property type="project" value="InterPro"/>
</dbReference>
<dbReference type="InterPro" id="IPR039182">
    <property type="entry name" value="Pop1"/>
</dbReference>
<dbReference type="GO" id="GO:0005655">
    <property type="term" value="C:nucleolar ribonuclease P complex"/>
    <property type="evidence" value="ECO:0007669"/>
    <property type="project" value="InterPro"/>
</dbReference>
<sequence>MLDRWGYRLAYALSRKPSKAPLRALSEQCCLHDASYIRVLELQAYRRKDILTVLAAFMDPSDATTLESDEKMAGNQMGEAILYRRGAFPRGVLGPVRYMWRPRGREEGKGSEWHVWIWAHPAFANRLKEELEEATGGEGGREGGRENGKRMKIKLVPDLLLFEVRGPLSQRSIEMTCRPAFPFHATTGNGLGGEEEEVAVEEARKESEQGGKERGDKKEEEEEEEGGGEEEEEEKETEAEKELKGEKVKR</sequence>
<dbReference type="EMBL" id="SDOX01000016">
    <property type="protein sequence ID" value="TFJ85281.1"/>
    <property type="molecule type" value="Genomic_DNA"/>
</dbReference>
<keyword evidence="3" id="KW-1185">Reference proteome</keyword>
<reference evidence="2 3" key="1">
    <citation type="submission" date="2019-01" db="EMBL/GenBank/DDBJ databases">
        <title>Nuclear Genome Assembly of the Microalgal Biofuel strain Nannochloropsis salina CCMP1776.</title>
        <authorList>
            <person name="Hovde B."/>
        </authorList>
    </citation>
    <scope>NUCLEOTIDE SEQUENCE [LARGE SCALE GENOMIC DNA]</scope>
    <source>
        <strain evidence="2 3">CCMP1776</strain>
    </source>
</reference>
<comment type="caution">
    <text evidence="2">The sequence shown here is derived from an EMBL/GenBank/DDBJ whole genome shotgun (WGS) entry which is preliminary data.</text>
</comment>
<feature type="compositionally biased region" description="Acidic residues" evidence="1">
    <location>
        <begin position="219"/>
        <end position="237"/>
    </location>
</feature>
<dbReference type="OrthoDB" id="442863at2759"/>
<name>A0A4D9D0S8_9STRA</name>
<feature type="compositionally biased region" description="Basic and acidic residues" evidence="1">
    <location>
        <begin position="238"/>
        <end position="250"/>
    </location>
</feature>
<feature type="region of interest" description="Disordered" evidence="1">
    <location>
        <begin position="182"/>
        <end position="250"/>
    </location>
</feature>
<protein>
    <submittedName>
        <fullName evidence="2">Uncharacterized protein</fullName>
    </submittedName>
</protein>